<keyword evidence="9 13" id="KW-0346">Stress response</keyword>
<dbReference type="AlphaFoldDB" id="A0A364K6C0"/>
<dbReference type="GO" id="GO:0051082">
    <property type="term" value="F:unfolded protein binding"/>
    <property type="evidence" value="ECO:0007669"/>
    <property type="project" value="UniProtKB-UniRule"/>
</dbReference>
<evidence type="ECO:0000259" key="15">
    <source>
        <dbReference type="PROSITE" id="PS50076"/>
    </source>
</evidence>
<name>A0A364K6C0_9BACL</name>
<dbReference type="GO" id="GO:0009408">
    <property type="term" value="P:response to heat"/>
    <property type="evidence" value="ECO:0007669"/>
    <property type="project" value="InterPro"/>
</dbReference>
<dbReference type="Gene3D" id="1.10.287.110">
    <property type="entry name" value="DnaJ domain"/>
    <property type="match status" value="1"/>
</dbReference>
<feature type="repeat" description="CXXCXGXG motif" evidence="13">
    <location>
        <begin position="162"/>
        <end position="169"/>
    </location>
</feature>
<dbReference type="RefSeq" id="WP_113658458.1">
    <property type="nucleotide sequence ID" value="NZ_KZ845665.1"/>
</dbReference>
<evidence type="ECO:0000256" key="14">
    <source>
        <dbReference type="PROSITE-ProRule" id="PRU00546"/>
    </source>
</evidence>
<dbReference type="InterPro" id="IPR001623">
    <property type="entry name" value="DnaJ_domain"/>
</dbReference>
<dbReference type="PANTHER" id="PTHR43096:SF48">
    <property type="entry name" value="CHAPERONE PROTEIN DNAJ"/>
    <property type="match status" value="1"/>
</dbReference>
<dbReference type="InterPro" id="IPR018253">
    <property type="entry name" value="DnaJ_domain_CS"/>
</dbReference>
<dbReference type="PRINTS" id="PR00625">
    <property type="entry name" value="JDOMAIN"/>
</dbReference>
<evidence type="ECO:0000259" key="16">
    <source>
        <dbReference type="PROSITE" id="PS51188"/>
    </source>
</evidence>
<dbReference type="HAMAP" id="MF_01152">
    <property type="entry name" value="DnaJ"/>
    <property type="match status" value="1"/>
</dbReference>
<keyword evidence="7 13" id="KW-0863">Zinc-finger</keyword>
<feature type="binding site" evidence="13">
    <location>
        <position position="188"/>
    </location>
    <ligand>
        <name>Zn(2+)</name>
        <dbReference type="ChEBI" id="CHEBI:29105"/>
        <label>2</label>
    </ligand>
</feature>
<dbReference type="FunFam" id="2.10.230.10:FF:000002">
    <property type="entry name" value="Molecular chaperone DnaJ"/>
    <property type="match status" value="1"/>
</dbReference>
<dbReference type="InterPro" id="IPR001305">
    <property type="entry name" value="HSP_DnaJ_Cys-rich_dom"/>
</dbReference>
<dbReference type="GO" id="GO:0005737">
    <property type="term" value="C:cytoplasm"/>
    <property type="evidence" value="ECO:0007669"/>
    <property type="project" value="UniProtKB-SubCell"/>
</dbReference>
<dbReference type="Proteomes" id="UP000251213">
    <property type="component" value="Unassembled WGS sequence"/>
</dbReference>
<dbReference type="SUPFAM" id="SSF49493">
    <property type="entry name" value="HSP40/DnaJ peptide-binding domain"/>
    <property type="match status" value="2"/>
</dbReference>
<keyword evidence="3 13" id="KW-0963">Cytoplasm</keyword>
<dbReference type="SUPFAM" id="SSF57938">
    <property type="entry name" value="DnaJ/Hsp40 cysteine-rich domain"/>
    <property type="match status" value="1"/>
</dbReference>
<comment type="subunit">
    <text evidence="2 13">Homodimer.</text>
</comment>
<dbReference type="GO" id="GO:0008270">
    <property type="term" value="F:zinc ion binding"/>
    <property type="evidence" value="ECO:0007669"/>
    <property type="project" value="UniProtKB-UniRule"/>
</dbReference>
<comment type="caution">
    <text evidence="17">The sequence shown here is derived from an EMBL/GenBank/DDBJ whole genome shotgun (WGS) entry which is preliminary data.</text>
</comment>
<dbReference type="Gene3D" id="2.60.260.20">
    <property type="entry name" value="Urease metallochaperone UreE, N-terminal domain"/>
    <property type="match status" value="2"/>
</dbReference>
<evidence type="ECO:0000256" key="3">
    <source>
        <dbReference type="ARBA" id="ARBA00022490"/>
    </source>
</evidence>
<dbReference type="GO" id="GO:0042026">
    <property type="term" value="P:protein refolding"/>
    <property type="evidence" value="ECO:0007669"/>
    <property type="project" value="TreeGrafter"/>
</dbReference>
<gene>
    <name evidence="13 17" type="primary">dnaJ</name>
    <name evidence="17" type="ORF">DL897_07145</name>
</gene>
<feature type="binding site" evidence="13">
    <location>
        <position position="148"/>
    </location>
    <ligand>
        <name>Zn(2+)</name>
        <dbReference type="ChEBI" id="CHEBI:29105"/>
        <label>1</label>
    </ligand>
</feature>
<dbReference type="Pfam" id="PF00684">
    <property type="entry name" value="DnaJ_CXXCXGXG"/>
    <property type="match status" value="1"/>
</dbReference>
<evidence type="ECO:0000256" key="10">
    <source>
        <dbReference type="ARBA" id="ARBA00023186"/>
    </source>
</evidence>
<organism evidence="17 18">
    <name type="scientific">Thermoflavimicrobium daqui</name>
    <dbReference type="NCBI Taxonomy" id="2137476"/>
    <lineage>
        <taxon>Bacteria</taxon>
        <taxon>Bacillati</taxon>
        <taxon>Bacillota</taxon>
        <taxon>Bacilli</taxon>
        <taxon>Bacillales</taxon>
        <taxon>Thermoactinomycetaceae</taxon>
        <taxon>Thermoflavimicrobium</taxon>
    </lineage>
</organism>
<dbReference type="CDD" id="cd06257">
    <property type="entry name" value="DnaJ"/>
    <property type="match status" value="1"/>
</dbReference>
<feature type="binding site" evidence="13">
    <location>
        <position position="202"/>
    </location>
    <ligand>
        <name>Zn(2+)</name>
        <dbReference type="ChEBI" id="CHEBI:29105"/>
        <label>1</label>
    </ligand>
</feature>
<evidence type="ECO:0000256" key="4">
    <source>
        <dbReference type="ARBA" id="ARBA00022705"/>
    </source>
</evidence>
<evidence type="ECO:0000256" key="7">
    <source>
        <dbReference type="ARBA" id="ARBA00022771"/>
    </source>
</evidence>
<dbReference type="Pfam" id="PF01556">
    <property type="entry name" value="DnaJ_C"/>
    <property type="match status" value="1"/>
</dbReference>
<keyword evidence="8 13" id="KW-0862">Zinc</keyword>
<comment type="function">
    <text evidence="13">Participates actively in the response to hyperosmotic and heat shock by preventing the aggregation of stress-denatured proteins and by disaggregating proteins, also in an autonomous, DnaK-independent fashion. Unfolded proteins bind initially to DnaJ; upon interaction with the DnaJ-bound protein, DnaK hydrolyzes its bound ATP, resulting in the formation of a stable complex. GrpE releases ADP from DnaK; ATP binding to DnaK triggers the release of the substrate protein, thus completing the reaction cycle. Several rounds of ATP-dependent interactions between DnaJ, DnaK and GrpE are required for fully efficient folding. Also involved, together with DnaK and GrpE, in the DNA replication of plasmids through activation of initiation proteins.</text>
</comment>
<comment type="subcellular location">
    <subcellularLocation>
        <location evidence="1 13">Cytoplasm</location>
    </subcellularLocation>
</comment>
<feature type="binding site" evidence="13">
    <location>
        <position position="145"/>
    </location>
    <ligand>
        <name>Zn(2+)</name>
        <dbReference type="ChEBI" id="CHEBI:29105"/>
        <label>1</label>
    </ligand>
</feature>
<dbReference type="GO" id="GO:0031072">
    <property type="term" value="F:heat shock protein binding"/>
    <property type="evidence" value="ECO:0007669"/>
    <property type="project" value="InterPro"/>
</dbReference>
<evidence type="ECO:0000256" key="6">
    <source>
        <dbReference type="ARBA" id="ARBA00022737"/>
    </source>
</evidence>
<keyword evidence="6 13" id="KW-0677">Repeat</keyword>
<feature type="zinc finger region" description="CR-type" evidence="14">
    <location>
        <begin position="132"/>
        <end position="214"/>
    </location>
</feature>
<feature type="repeat" description="CXXCXGXG motif" evidence="13">
    <location>
        <begin position="202"/>
        <end position="209"/>
    </location>
</feature>
<reference evidence="17 18" key="2">
    <citation type="submission" date="2018-06" db="EMBL/GenBank/DDBJ databases">
        <authorList>
            <person name="Zhirakovskaya E."/>
        </authorList>
    </citation>
    <scope>NUCLEOTIDE SEQUENCE [LARGE SCALE GENOMIC DNA]</scope>
    <source>
        <strain evidence="17 18">FBKL4.011</strain>
    </source>
</reference>
<evidence type="ECO:0000313" key="18">
    <source>
        <dbReference type="Proteomes" id="UP000251213"/>
    </source>
</evidence>
<dbReference type="EMBL" id="QJKK01000003">
    <property type="protein sequence ID" value="RAL25844.1"/>
    <property type="molecule type" value="Genomic_DNA"/>
</dbReference>
<keyword evidence="10 13" id="KW-0143">Chaperone</keyword>
<sequence>MSKRDYYEVLGVNRNATADEIRKAYRKLARKYHPDVNKESDAEDKFKEIKEAYEVLSDDQKRAHYDQFGHTDPSGGFGTGFDGSGFGGGGFGGIEDIFDMFFGGTRRNPFAARQGADLEYRIQIDFKEAVFGTSIELQIPKTETCSTCMGSGAKQGSRAETCNVCHGRGQVEDIKNTPWGKIQHSRTCPACKGEGKVIRDKCPTCAGVGQVKKKRKISVKIPPGIYDGDRLRLRGEGEAGLNGGPPGDLIINVFVKPHEIFTRDGHDIICELPITFGIAALGGEVVVPTLEGKANLKIPSGTQTGSEFRLRGKGIPKSRGVVGDLRVRVRVVTPTQLNEEQREALKQFSRLCGEYIQEQNHSFFDKMRRAFKVD</sequence>
<feature type="domain" description="CR-type" evidence="16">
    <location>
        <begin position="132"/>
        <end position="214"/>
    </location>
</feature>
<keyword evidence="5 13" id="KW-0479">Metal-binding</keyword>
<keyword evidence="4 13" id="KW-0235">DNA replication</keyword>
<evidence type="ECO:0000256" key="5">
    <source>
        <dbReference type="ARBA" id="ARBA00022723"/>
    </source>
</evidence>
<dbReference type="NCBIfam" id="NF008035">
    <property type="entry name" value="PRK10767.1"/>
    <property type="match status" value="1"/>
</dbReference>
<evidence type="ECO:0000256" key="8">
    <source>
        <dbReference type="ARBA" id="ARBA00022833"/>
    </source>
</evidence>
<dbReference type="InterPro" id="IPR012724">
    <property type="entry name" value="DnaJ"/>
</dbReference>
<comment type="domain">
    <text evidence="13">The J domain is necessary and sufficient to stimulate DnaK ATPase activity. Zinc center 1 plays an important role in the autonomous, DnaK-independent chaperone activity of DnaJ. Zinc center 2 is essential for interaction with DnaK and for DnaJ activity.</text>
</comment>
<protein>
    <recommendedName>
        <fullName evidence="12 13">Chaperone protein DnaJ</fullName>
    </recommendedName>
</protein>
<dbReference type="PROSITE" id="PS00636">
    <property type="entry name" value="DNAJ_1"/>
    <property type="match status" value="1"/>
</dbReference>
<evidence type="ECO:0000256" key="2">
    <source>
        <dbReference type="ARBA" id="ARBA00011738"/>
    </source>
</evidence>
<dbReference type="PROSITE" id="PS51188">
    <property type="entry name" value="ZF_CR"/>
    <property type="match status" value="1"/>
</dbReference>
<comment type="similarity">
    <text evidence="11 13">Belongs to the DnaJ family.</text>
</comment>
<dbReference type="PANTHER" id="PTHR43096">
    <property type="entry name" value="DNAJ HOMOLOG 1, MITOCHONDRIAL-RELATED"/>
    <property type="match status" value="1"/>
</dbReference>
<feature type="repeat" description="CXXCXGXG motif" evidence="13">
    <location>
        <begin position="145"/>
        <end position="152"/>
    </location>
</feature>
<dbReference type="PROSITE" id="PS50076">
    <property type="entry name" value="DNAJ_2"/>
    <property type="match status" value="1"/>
</dbReference>
<dbReference type="CDD" id="cd10747">
    <property type="entry name" value="DnaJ_C"/>
    <property type="match status" value="1"/>
</dbReference>
<accession>A0A364K6C0</accession>
<dbReference type="FunFam" id="1.10.287.110:FF:000031">
    <property type="entry name" value="Molecular chaperone DnaJ"/>
    <property type="match status" value="1"/>
</dbReference>
<feature type="binding site" evidence="13">
    <location>
        <position position="165"/>
    </location>
    <ligand>
        <name>Zn(2+)</name>
        <dbReference type="ChEBI" id="CHEBI:29105"/>
        <label>2</label>
    </ligand>
</feature>
<feature type="binding site" evidence="13">
    <location>
        <position position="205"/>
    </location>
    <ligand>
        <name>Zn(2+)</name>
        <dbReference type="ChEBI" id="CHEBI:29105"/>
        <label>1</label>
    </ligand>
</feature>
<evidence type="ECO:0000256" key="9">
    <source>
        <dbReference type="ARBA" id="ARBA00023016"/>
    </source>
</evidence>
<evidence type="ECO:0000256" key="12">
    <source>
        <dbReference type="ARBA" id="ARBA00067609"/>
    </source>
</evidence>
<proteinExistence type="inferred from homology"/>
<dbReference type="InterPro" id="IPR008971">
    <property type="entry name" value="HSP40/DnaJ_pept-bd"/>
</dbReference>
<dbReference type="Gene3D" id="2.10.230.10">
    <property type="entry name" value="Heat shock protein DnaJ, cysteine-rich domain"/>
    <property type="match status" value="1"/>
</dbReference>
<dbReference type="SUPFAM" id="SSF46565">
    <property type="entry name" value="Chaperone J-domain"/>
    <property type="match status" value="1"/>
</dbReference>
<keyword evidence="18" id="KW-1185">Reference proteome</keyword>
<feature type="repeat" description="CXXCXGXG motif" evidence="13">
    <location>
        <begin position="188"/>
        <end position="195"/>
    </location>
</feature>
<dbReference type="NCBIfam" id="TIGR02349">
    <property type="entry name" value="DnaJ_bact"/>
    <property type="match status" value="1"/>
</dbReference>
<feature type="binding site" evidence="13">
    <location>
        <position position="162"/>
    </location>
    <ligand>
        <name>Zn(2+)</name>
        <dbReference type="ChEBI" id="CHEBI:29105"/>
        <label>2</label>
    </ligand>
</feature>
<dbReference type="InterPro" id="IPR002939">
    <property type="entry name" value="DnaJ_C"/>
</dbReference>
<dbReference type="GO" id="GO:0006260">
    <property type="term" value="P:DNA replication"/>
    <property type="evidence" value="ECO:0007669"/>
    <property type="project" value="UniProtKB-KW"/>
</dbReference>
<dbReference type="CDD" id="cd10719">
    <property type="entry name" value="DnaJ_zf"/>
    <property type="match status" value="1"/>
</dbReference>
<dbReference type="InterPro" id="IPR036410">
    <property type="entry name" value="HSP_DnaJ_Cys-rich_dom_sf"/>
</dbReference>
<reference evidence="17 18" key="1">
    <citation type="submission" date="2018-06" db="EMBL/GenBank/DDBJ databases">
        <title>Thermoflavimicrobium daqus sp. nov., a thermophilic microbe isolated from Moutai-flavour Daqu.</title>
        <authorList>
            <person name="Wang X."/>
            <person name="Zhou H."/>
        </authorList>
    </citation>
    <scope>NUCLEOTIDE SEQUENCE [LARGE SCALE GENOMIC DNA]</scope>
    <source>
        <strain evidence="17 18">FBKL4.011</strain>
    </source>
</reference>
<evidence type="ECO:0000256" key="11">
    <source>
        <dbReference type="ARBA" id="ARBA00061004"/>
    </source>
</evidence>
<dbReference type="Pfam" id="PF00226">
    <property type="entry name" value="DnaJ"/>
    <property type="match status" value="1"/>
</dbReference>
<evidence type="ECO:0000256" key="13">
    <source>
        <dbReference type="HAMAP-Rule" id="MF_01152"/>
    </source>
</evidence>
<dbReference type="FunFam" id="2.60.260.20:FF:000004">
    <property type="entry name" value="Molecular chaperone DnaJ"/>
    <property type="match status" value="1"/>
</dbReference>
<dbReference type="OrthoDB" id="9779889at2"/>
<evidence type="ECO:0000256" key="1">
    <source>
        <dbReference type="ARBA" id="ARBA00004496"/>
    </source>
</evidence>
<dbReference type="InterPro" id="IPR036869">
    <property type="entry name" value="J_dom_sf"/>
</dbReference>
<feature type="domain" description="J" evidence="15">
    <location>
        <begin position="5"/>
        <end position="69"/>
    </location>
</feature>
<comment type="cofactor">
    <cofactor evidence="13">
        <name>Zn(2+)</name>
        <dbReference type="ChEBI" id="CHEBI:29105"/>
    </cofactor>
    <text evidence="13">Binds 2 Zn(2+) ions per monomer.</text>
</comment>
<dbReference type="GO" id="GO:0005524">
    <property type="term" value="F:ATP binding"/>
    <property type="evidence" value="ECO:0007669"/>
    <property type="project" value="InterPro"/>
</dbReference>
<dbReference type="SMART" id="SM00271">
    <property type="entry name" value="DnaJ"/>
    <property type="match status" value="1"/>
</dbReference>
<feature type="binding site" evidence="13">
    <location>
        <position position="191"/>
    </location>
    <ligand>
        <name>Zn(2+)</name>
        <dbReference type="ChEBI" id="CHEBI:29105"/>
        <label>2</label>
    </ligand>
</feature>
<evidence type="ECO:0000313" key="17">
    <source>
        <dbReference type="EMBL" id="RAL25844.1"/>
    </source>
</evidence>